<comment type="caution">
    <text evidence="5">The sequence shown here is derived from an EMBL/GenBank/DDBJ whole genome shotgun (WGS) entry which is preliminary data.</text>
</comment>
<reference evidence="5 6" key="1">
    <citation type="submission" date="2010-10" db="EMBL/GenBank/DDBJ databases">
        <authorList>
            <person name="Muzny D."/>
            <person name="Qin X."/>
            <person name="Deng J."/>
            <person name="Jiang H."/>
            <person name="Liu Y."/>
            <person name="Qu J."/>
            <person name="Song X.-Z."/>
            <person name="Zhang L."/>
            <person name="Thornton R."/>
            <person name="Coyle M."/>
            <person name="Francisco L."/>
            <person name="Jackson L."/>
            <person name="Javaid M."/>
            <person name="Korchina V."/>
            <person name="Kovar C."/>
            <person name="Mata R."/>
            <person name="Mathew T."/>
            <person name="Ngo R."/>
            <person name="Nguyen L."/>
            <person name="Nguyen N."/>
            <person name="Okwuonu G."/>
            <person name="Ongeri F."/>
            <person name="Pham C."/>
            <person name="Simmons D."/>
            <person name="Wilczek-Boney K."/>
            <person name="Hale W."/>
            <person name="Jakkamsetti A."/>
            <person name="Pham P."/>
            <person name="Ruth R."/>
            <person name="San Lucas F."/>
            <person name="Warren J."/>
            <person name="Zhang J."/>
            <person name="Zhao Z."/>
            <person name="Zhou C."/>
            <person name="Zhu D."/>
            <person name="Lee S."/>
            <person name="Bess C."/>
            <person name="Blankenburg K."/>
            <person name="Forbes L."/>
            <person name="Fu Q."/>
            <person name="Gubbala S."/>
            <person name="Hirani K."/>
            <person name="Jayaseelan J.C."/>
            <person name="Lara F."/>
            <person name="Munidasa M."/>
            <person name="Palculict T."/>
            <person name="Patil S."/>
            <person name="Pu L.-L."/>
            <person name="Saada N."/>
            <person name="Tang L."/>
            <person name="Weissenberger G."/>
            <person name="Zhu Y."/>
            <person name="Hemphill L."/>
            <person name="Shang Y."/>
            <person name="Youmans B."/>
            <person name="Ayvaz T."/>
            <person name="Ross M."/>
            <person name="Santibanez J."/>
            <person name="Aqrawi P."/>
            <person name="Gross S."/>
            <person name="Joshi V."/>
            <person name="Fowler G."/>
            <person name="Nazareth L."/>
            <person name="Reid J."/>
            <person name="Worley K."/>
            <person name="Petrosino J."/>
            <person name="Highlander S."/>
            <person name="Gibbs R."/>
        </authorList>
    </citation>
    <scope>NUCLEOTIDE SEQUENCE [LARGE SCALE GENOMIC DNA]</scope>
    <source>
        <strain evidence="5 6">ATCC 33574</strain>
    </source>
</reference>
<dbReference type="InterPro" id="IPR022893">
    <property type="entry name" value="Shikimate_DH_fam"/>
</dbReference>
<dbReference type="PANTHER" id="PTHR21089">
    <property type="entry name" value="SHIKIMATE DEHYDROGENASE"/>
    <property type="match status" value="1"/>
</dbReference>
<dbReference type="PANTHER" id="PTHR21089:SF1">
    <property type="entry name" value="BIFUNCTIONAL 3-DEHYDROQUINATE DEHYDRATASE_SHIKIMATE DEHYDROGENASE, CHLOROPLASTIC"/>
    <property type="match status" value="1"/>
</dbReference>
<proteinExistence type="predicted"/>
<dbReference type="AlphaFoldDB" id="E6K8S1"/>
<accession>E6K8S1</accession>
<organism evidence="5 6">
    <name type="scientific">Segatella buccae ATCC 33574</name>
    <dbReference type="NCBI Taxonomy" id="873513"/>
    <lineage>
        <taxon>Bacteria</taxon>
        <taxon>Pseudomonadati</taxon>
        <taxon>Bacteroidota</taxon>
        <taxon>Bacteroidia</taxon>
        <taxon>Bacteroidales</taxon>
        <taxon>Prevotellaceae</taxon>
        <taxon>Segatella</taxon>
    </lineage>
</organism>
<comment type="pathway">
    <text evidence="1">Metabolic intermediate biosynthesis; chorismate biosynthesis; chorismate from D-erythrose 4-phosphate and phosphoenolpyruvate: step 4/7.</text>
</comment>
<dbReference type="InterPro" id="IPR046346">
    <property type="entry name" value="Aminoacid_DH-like_N_sf"/>
</dbReference>
<dbReference type="Gene3D" id="3.40.50.10860">
    <property type="entry name" value="Leucine Dehydrogenase, chain A, domain 1"/>
    <property type="match status" value="1"/>
</dbReference>
<dbReference type="eggNOG" id="COG0169">
    <property type="taxonomic scope" value="Bacteria"/>
</dbReference>
<dbReference type="GO" id="GO:0009423">
    <property type="term" value="P:chorismate biosynthetic process"/>
    <property type="evidence" value="ECO:0007669"/>
    <property type="project" value="TreeGrafter"/>
</dbReference>
<dbReference type="GO" id="GO:0004764">
    <property type="term" value="F:shikimate 3-dehydrogenase (NADP+) activity"/>
    <property type="evidence" value="ECO:0007669"/>
    <property type="project" value="UniProtKB-EC"/>
</dbReference>
<evidence type="ECO:0000259" key="4">
    <source>
        <dbReference type="Pfam" id="PF08501"/>
    </source>
</evidence>
<keyword evidence="3" id="KW-0028">Amino-acid biosynthesis</keyword>
<dbReference type="Gene3D" id="3.40.50.720">
    <property type="entry name" value="NAD(P)-binding Rossmann-like Domain"/>
    <property type="match status" value="1"/>
</dbReference>
<keyword evidence="6" id="KW-1185">Reference proteome</keyword>
<dbReference type="EMBL" id="AEPD01000031">
    <property type="protein sequence ID" value="EFU30046.1"/>
    <property type="molecule type" value="Genomic_DNA"/>
</dbReference>
<dbReference type="Proteomes" id="UP000003112">
    <property type="component" value="Unassembled WGS sequence"/>
</dbReference>
<dbReference type="GO" id="GO:0050661">
    <property type="term" value="F:NADP binding"/>
    <property type="evidence" value="ECO:0007669"/>
    <property type="project" value="TreeGrafter"/>
</dbReference>
<dbReference type="HOGENOM" id="CLU_044063_4_1_10"/>
<dbReference type="SUPFAM" id="SSF53223">
    <property type="entry name" value="Aminoacid dehydrogenase-like, N-terminal domain"/>
    <property type="match status" value="1"/>
</dbReference>
<dbReference type="SUPFAM" id="SSF51735">
    <property type="entry name" value="NAD(P)-binding Rossmann-fold domains"/>
    <property type="match status" value="1"/>
</dbReference>
<gene>
    <name evidence="5" type="primary">aroE</name>
    <name evidence="5" type="ORF">HMPREF6485_2007</name>
</gene>
<dbReference type="Pfam" id="PF08501">
    <property type="entry name" value="Shikimate_dh_N"/>
    <property type="match status" value="1"/>
</dbReference>
<keyword evidence="3" id="KW-0057">Aromatic amino acid biosynthesis</keyword>
<evidence type="ECO:0000256" key="1">
    <source>
        <dbReference type="ARBA" id="ARBA00004871"/>
    </source>
</evidence>
<dbReference type="FunFam" id="3.40.50.720:FF:000427">
    <property type="entry name" value="Shikimate dehydrogenase"/>
    <property type="match status" value="1"/>
</dbReference>
<name>E6K8S1_9BACT</name>
<keyword evidence="2 5" id="KW-0560">Oxidoreductase</keyword>
<feature type="domain" description="Shikimate dehydrogenase substrate binding N-terminal" evidence="4">
    <location>
        <begin position="22"/>
        <end position="103"/>
    </location>
</feature>
<evidence type="ECO:0000313" key="5">
    <source>
        <dbReference type="EMBL" id="EFU30046.1"/>
    </source>
</evidence>
<dbReference type="CDD" id="cd01065">
    <property type="entry name" value="NAD_bind_Shikimate_DH"/>
    <property type="match status" value="1"/>
</dbReference>
<dbReference type="STRING" id="873513.HMPREF6485_2007"/>
<protein>
    <submittedName>
        <fullName evidence="5">Putative shikimate dehydrogenase</fullName>
        <ecNumber evidence="5">1.1.1.25</ecNumber>
    </submittedName>
</protein>
<dbReference type="InterPro" id="IPR013708">
    <property type="entry name" value="Shikimate_DH-bd_N"/>
</dbReference>
<evidence type="ECO:0000256" key="3">
    <source>
        <dbReference type="ARBA" id="ARBA00023141"/>
    </source>
</evidence>
<dbReference type="GO" id="GO:0005829">
    <property type="term" value="C:cytosol"/>
    <property type="evidence" value="ECO:0007669"/>
    <property type="project" value="TreeGrafter"/>
</dbReference>
<evidence type="ECO:0000256" key="2">
    <source>
        <dbReference type="ARBA" id="ARBA00023002"/>
    </source>
</evidence>
<dbReference type="EC" id="1.1.1.25" evidence="5"/>
<dbReference type="InterPro" id="IPR036291">
    <property type="entry name" value="NAD(P)-bd_dom_sf"/>
</dbReference>
<dbReference type="GO" id="GO:0019632">
    <property type="term" value="P:shikimate metabolic process"/>
    <property type="evidence" value="ECO:0007669"/>
    <property type="project" value="TreeGrafter"/>
</dbReference>
<dbReference type="GO" id="GO:0009073">
    <property type="term" value="P:aromatic amino acid family biosynthetic process"/>
    <property type="evidence" value="ECO:0007669"/>
    <property type="project" value="UniProtKB-KW"/>
</dbReference>
<sequence length="263" mass="29609">MNVTEDLKILSLTKTIMDKFGLIGFPLGHSFSKNYFNEKFENEGIDARYINFEIPAIENLTEILDSNPTLKGLNVTIPYKQKVMSYLDAISPEARAIGAVNVIKVTHKGKKVELKGFNSDVIGFTKSIEPLLERCHKKALILGTGGASKAIDYGLKSLGLETLFVSRFERQGTIQYADITPEVVREYNVIVNCTPCGMYPHVDECPELPYEAMDTHTLLYDLIYNPDETLFMKRGKEYGATTKNGLEMLLLQAFASWDFWNGK</sequence>
<evidence type="ECO:0000313" key="6">
    <source>
        <dbReference type="Proteomes" id="UP000003112"/>
    </source>
</evidence>